<dbReference type="AlphaFoldDB" id="A0AAN6X190"/>
<reference evidence="2" key="2">
    <citation type="submission" date="2023-05" db="EMBL/GenBank/DDBJ databases">
        <authorList>
            <consortium name="Lawrence Berkeley National Laboratory"/>
            <person name="Steindorff A."/>
            <person name="Hensen N."/>
            <person name="Bonometti L."/>
            <person name="Westerberg I."/>
            <person name="Brannstrom I.O."/>
            <person name="Guillou S."/>
            <person name="Cros-Aarteil S."/>
            <person name="Calhoun S."/>
            <person name="Haridas S."/>
            <person name="Kuo A."/>
            <person name="Mondo S."/>
            <person name="Pangilinan J."/>
            <person name="Riley R."/>
            <person name="Labutti K."/>
            <person name="Andreopoulos B."/>
            <person name="Lipzen A."/>
            <person name="Chen C."/>
            <person name="Yanf M."/>
            <person name="Daum C."/>
            <person name="Ng V."/>
            <person name="Clum A."/>
            <person name="Ohm R."/>
            <person name="Martin F."/>
            <person name="Silar P."/>
            <person name="Natvig D."/>
            <person name="Lalanne C."/>
            <person name="Gautier V."/>
            <person name="Ament-Velasquez S.L."/>
            <person name="Kruys A."/>
            <person name="Hutchinson M.I."/>
            <person name="Powell A.J."/>
            <person name="Barry K."/>
            <person name="Miller A.N."/>
            <person name="Grigoriev I.V."/>
            <person name="Debuchy R."/>
            <person name="Gladieux P."/>
            <person name="Thoren M.H."/>
            <person name="Johannesson H."/>
        </authorList>
    </citation>
    <scope>NUCLEOTIDE SEQUENCE</scope>
    <source>
        <strain evidence="2">PSN309</strain>
    </source>
</reference>
<organism evidence="2 3">
    <name type="scientific">Podospora australis</name>
    <dbReference type="NCBI Taxonomy" id="1536484"/>
    <lineage>
        <taxon>Eukaryota</taxon>
        <taxon>Fungi</taxon>
        <taxon>Dikarya</taxon>
        <taxon>Ascomycota</taxon>
        <taxon>Pezizomycotina</taxon>
        <taxon>Sordariomycetes</taxon>
        <taxon>Sordariomycetidae</taxon>
        <taxon>Sordariales</taxon>
        <taxon>Podosporaceae</taxon>
        <taxon>Podospora</taxon>
    </lineage>
</organism>
<protein>
    <submittedName>
        <fullName evidence="2">Uncharacterized protein</fullName>
    </submittedName>
</protein>
<dbReference type="Proteomes" id="UP001302126">
    <property type="component" value="Unassembled WGS sequence"/>
</dbReference>
<feature type="region of interest" description="Disordered" evidence="1">
    <location>
        <begin position="1"/>
        <end position="130"/>
    </location>
</feature>
<keyword evidence="3" id="KW-1185">Reference proteome</keyword>
<gene>
    <name evidence="2" type="ORF">QBC35DRAFT_485414</name>
</gene>
<name>A0AAN6X190_9PEZI</name>
<comment type="caution">
    <text evidence="2">The sequence shown here is derived from an EMBL/GenBank/DDBJ whole genome shotgun (WGS) entry which is preliminary data.</text>
</comment>
<accession>A0AAN6X190</accession>
<reference evidence="2" key="1">
    <citation type="journal article" date="2023" name="Mol. Phylogenet. Evol.">
        <title>Genome-scale phylogeny and comparative genomics of the fungal order Sordariales.</title>
        <authorList>
            <person name="Hensen N."/>
            <person name="Bonometti L."/>
            <person name="Westerberg I."/>
            <person name="Brannstrom I.O."/>
            <person name="Guillou S."/>
            <person name="Cros-Aarteil S."/>
            <person name="Calhoun S."/>
            <person name="Haridas S."/>
            <person name="Kuo A."/>
            <person name="Mondo S."/>
            <person name="Pangilinan J."/>
            <person name="Riley R."/>
            <person name="LaButti K."/>
            <person name="Andreopoulos B."/>
            <person name="Lipzen A."/>
            <person name="Chen C."/>
            <person name="Yan M."/>
            <person name="Daum C."/>
            <person name="Ng V."/>
            <person name="Clum A."/>
            <person name="Steindorff A."/>
            <person name="Ohm R.A."/>
            <person name="Martin F."/>
            <person name="Silar P."/>
            <person name="Natvig D.O."/>
            <person name="Lalanne C."/>
            <person name="Gautier V."/>
            <person name="Ament-Velasquez S.L."/>
            <person name="Kruys A."/>
            <person name="Hutchinson M.I."/>
            <person name="Powell A.J."/>
            <person name="Barry K."/>
            <person name="Miller A.N."/>
            <person name="Grigoriev I.V."/>
            <person name="Debuchy R."/>
            <person name="Gladieux P."/>
            <person name="Hiltunen Thoren M."/>
            <person name="Johannesson H."/>
        </authorList>
    </citation>
    <scope>NUCLEOTIDE SEQUENCE</scope>
    <source>
        <strain evidence="2">PSN309</strain>
    </source>
</reference>
<evidence type="ECO:0000256" key="1">
    <source>
        <dbReference type="SAM" id="MobiDB-lite"/>
    </source>
</evidence>
<evidence type="ECO:0000313" key="3">
    <source>
        <dbReference type="Proteomes" id="UP001302126"/>
    </source>
</evidence>
<feature type="compositionally biased region" description="Low complexity" evidence="1">
    <location>
        <begin position="1"/>
        <end position="14"/>
    </location>
</feature>
<dbReference type="EMBL" id="MU864356">
    <property type="protein sequence ID" value="KAK4192030.1"/>
    <property type="molecule type" value="Genomic_DNA"/>
</dbReference>
<feature type="compositionally biased region" description="Polar residues" evidence="1">
    <location>
        <begin position="34"/>
        <end position="57"/>
    </location>
</feature>
<feature type="compositionally biased region" description="Low complexity" evidence="1">
    <location>
        <begin position="81"/>
        <end position="96"/>
    </location>
</feature>
<feature type="compositionally biased region" description="Basic residues" evidence="1">
    <location>
        <begin position="116"/>
        <end position="129"/>
    </location>
</feature>
<sequence>MLSSSAPSSHRPAPLNLSGHHHHSSQSAGSGSSPTQNGTPGTNATMSSPGSPQSAGSEKNYFHWPNSTHEEPEEYAYHQDSTPTPSRSGTTSTTSPLLIGRGRAVSDSSAASVGHHQNKMAHRSQKKVNAHSYCGRHSSEFLFGGRGLGDVWRAVKPKGGKKE</sequence>
<evidence type="ECO:0000313" key="2">
    <source>
        <dbReference type="EMBL" id="KAK4192030.1"/>
    </source>
</evidence>
<proteinExistence type="predicted"/>